<dbReference type="Pfam" id="PF19598">
    <property type="entry name" value="DUF6103"/>
    <property type="match status" value="1"/>
</dbReference>
<organism evidence="2 3">
    <name type="scientific">Eisenbergiella tayi</name>
    <dbReference type="NCBI Taxonomy" id="1432052"/>
    <lineage>
        <taxon>Bacteria</taxon>
        <taxon>Bacillati</taxon>
        <taxon>Bacillota</taxon>
        <taxon>Clostridia</taxon>
        <taxon>Lachnospirales</taxon>
        <taxon>Lachnospiraceae</taxon>
        <taxon>Eisenbergiella</taxon>
    </lineage>
</organism>
<gene>
    <name evidence="2" type="ORF">BEH84_03476</name>
</gene>
<dbReference type="EMBL" id="MCGI01000003">
    <property type="protein sequence ID" value="ODM11047.1"/>
    <property type="molecule type" value="Genomic_DNA"/>
</dbReference>
<dbReference type="InterPro" id="IPR046085">
    <property type="entry name" value="DUF6103"/>
</dbReference>
<dbReference type="PATRIC" id="fig|1432052.3.peg.3854"/>
<dbReference type="Proteomes" id="UP000095003">
    <property type="component" value="Unassembled WGS sequence"/>
</dbReference>
<feature type="region of interest" description="Disordered" evidence="1">
    <location>
        <begin position="64"/>
        <end position="85"/>
    </location>
</feature>
<evidence type="ECO:0000313" key="3">
    <source>
        <dbReference type="Proteomes" id="UP000095003"/>
    </source>
</evidence>
<dbReference type="AlphaFoldDB" id="A0A1E3AQM8"/>
<accession>A0A1E3AQM8</accession>
<evidence type="ECO:0000313" key="2">
    <source>
        <dbReference type="EMBL" id="ODM11047.1"/>
    </source>
</evidence>
<dbReference type="RefSeq" id="WP_069157738.1">
    <property type="nucleotide sequence ID" value="NZ_DBFYTC010000047.1"/>
</dbReference>
<feature type="compositionally biased region" description="Polar residues" evidence="1">
    <location>
        <begin position="68"/>
        <end position="85"/>
    </location>
</feature>
<sequence>MKQAVVTIKYEEEKLNAIKQYMGKKDADFESEMTEVLGKMYEKYVPQAVREYIDSRGDVPAAIKKSNKNTAKNAGMTTGVSSQNE</sequence>
<comment type="caution">
    <text evidence="2">The sequence shown here is derived from an EMBL/GenBank/DDBJ whole genome shotgun (WGS) entry which is preliminary data.</text>
</comment>
<reference evidence="2 3" key="1">
    <citation type="submission" date="2016-07" db="EMBL/GenBank/DDBJ databases">
        <title>Characterization of isolates of Eisenbergiella tayi derived from blood cultures, using whole genome sequencing.</title>
        <authorList>
            <person name="Burdz T."/>
            <person name="Wiebe D."/>
            <person name="Huynh C."/>
            <person name="Bernard K."/>
        </authorList>
    </citation>
    <scope>NUCLEOTIDE SEQUENCE [LARGE SCALE GENOMIC DNA]</scope>
    <source>
        <strain evidence="2 3">NML 120489</strain>
    </source>
</reference>
<evidence type="ECO:0000256" key="1">
    <source>
        <dbReference type="SAM" id="MobiDB-lite"/>
    </source>
</evidence>
<protein>
    <submittedName>
        <fullName evidence="2">Uncharacterized protein</fullName>
    </submittedName>
</protein>
<proteinExistence type="predicted"/>
<name>A0A1E3AQM8_9FIRM</name>